<dbReference type="InterPro" id="IPR020846">
    <property type="entry name" value="MFS_dom"/>
</dbReference>
<feature type="transmembrane region" description="Helical" evidence="5">
    <location>
        <begin position="223"/>
        <end position="247"/>
    </location>
</feature>
<evidence type="ECO:0000256" key="2">
    <source>
        <dbReference type="ARBA" id="ARBA00022692"/>
    </source>
</evidence>
<feature type="domain" description="Major facilitator superfamily (MFS) profile" evidence="6">
    <location>
        <begin position="13"/>
        <end position="406"/>
    </location>
</feature>
<name>A0ABP9R3K4_9PSEU</name>
<dbReference type="Gene3D" id="1.20.1250.20">
    <property type="entry name" value="MFS general substrate transporter like domains"/>
    <property type="match status" value="1"/>
</dbReference>
<evidence type="ECO:0000256" key="5">
    <source>
        <dbReference type="SAM" id="Phobius"/>
    </source>
</evidence>
<keyword evidence="2 5" id="KW-0812">Transmembrane</keyword>
<feature type="transmembrane region" description="Helical" evidence="5">
    <location>
        <begin position="17"/>
        <end position="41"/>
    </location>
</feature>
<gene>
    <name evidence="7" type="ORF">GCM10023321_69720</name>
</gene>
<feature type="transmembrane region" description="Helical" evidence="5">
    <location>
        <begin position="382"/>
        <end position="401"/>
    </location>
</feature>
<feature type="transmembrane region" description="Helical" evidence="5">
    <location>
        <begin position="47"/>
        <end position="72"/>
    </location>
</feature>
<comment type="caution">
    <text evidence="7">The sequence shown here is derived from an EMBL/GenBank/DDBJ whole genome shotgun (WGS) entry which is preliminary data.</text>
</comment>
<dbReference type="PANTHER" id="PTHR23531">
    <property type="entry name" value="QUINOLENE RESISTANCE PROTEIN NORA"/>
    <property type="match status" value="1"/>
</dbReference>
<dbReference type="Proteomes" id="UP001428817">
    <property type="component" value="Unassembled WGS sequence"/>
</dbReference>
<keyword evidence="8" id="KW-1185">Reference proteome</keyword>
<accession>A0ABP9R3K4</accession>
<dbReference type="PANTHER" id="PTHR23531:SF1">
    <property type="entry name" value="QUINOLENE RESISTANCE PROTEIN NORA"/>
    <property type="match status" value="1"/>
</dbReference>
<dbReference type="Pfam" id="PF07690">
    <property type="entry name" value="MFS_1"/>
    <property type="match status" value="1"/>
</dbReference>
<dbReference type="InterPro" id="IPR036259">
    <property type="entry name" value="MFS_trans_sf"/>
</dbReference>
<keyword evidence="3 5" id="KW-1133">Transmembrane helix</keyword>
<evidence type="ECO:0000313" key="7">
    <source>
        <dbReference type="EMBL" id="GAA5171319.1"/>
    </source>
</evidence>
<evidence type="ECO:0000313" key="8">
    <source>
        <dbReference type="Proteomes" id="UP001428817"/>
    </source>
</evidence>
<feature type="transmembrane region" description="Helical" evidence="5">
    <location>
        <begin position="79"/>
        <end position="102"/>
    </location>
</feature>
<proteinExistence type="predicted"/>
<comment type="subcellular location">
    <subcellularLocation>
        <location evidence="1">Cell membrane</location>
        <topology evidence="1">Multi-pass membrane protein</topology>
    </subcellularLocation>
</comment>
<protein>
    <submittedName>
        <fullName evidence="7">MFS transporter</fullName>
    </submittedName>
</protein>
<evidence type="ECO:0000259" key="6">
    <source>
        <dbReference type="PROSITE" id="PS50850"/>
    </source>
</evidence>
<evidence type="ECO:0000256" key="3">
    <source>
        <dbReference type="ARBA" id="ARBA00022989"/>
    </source>
</evidence>
<feature type="transmembrane region" description="Helical" evidence="5">
    <location>
        <begin position="108"/>
        <end position="127"/>
    </location>
</feature>
<evidence type="ECO:0000256" key="1">
    <source>
        <dbReference type="ARBA" id="ARBA00004651"/>
    </source>
</evidence>
<feature type="transmembrane region" description="Helical" evidence="5">
    <location>
        <begin position="286"/>
        <end position="307"/>
    </location>
</feature>
<organism evidence="7 8">
    <name type="scientific">Pseudonocardia eucalypti</name>
    <dbReference type="NCBI Taxonomy" id="648755"/>
    <lineage>
        <taxon>Bacteria</taxon>
        <taxon>Bacillati</taxon>
        <taxon>Actinomycetota</taxon>
        <taxon>Actinomycetes</taxon>
        <taxon>Pseudonocardiales</taxon>
        <taxon>Pseudonocardiaceae</taxon>
        <taxon>Pseudonocardia</taxon>
    </lineage>
</organism>
<feature type="transmembrane region" description="Helical" evidence="5">
    <location>
        <begin position="164"/>
        <end position="186"/>
    </location>
</feature>
<feature type="transmembrane region" description="Helical" evidence="5">
    <location>
        <begin position="319"/>
        <end position="344"/>
    </location>
</feature>
<sequence length="406" mass="39561">MVGMGTQSSVRGGAFRLLLCTTVLGFGGYALLLPVVPLWVAHGGSGAFGAGASTGVFMLFTVLSQFGVPWLLRRIGHRWVLGIGLALVGAPAPAFALSAALAPVLGLSAVRGVGFGLLTVGGAALVAELAPAGEHGRASAWLGVAIGLPQLTLLPLGVTGVDRLGFPVVLALGASPLLALPLVPFLGPPARAVARAAPSAGRGEGGRAASAAGGFGRAGPGGWAVTAGPVVAMLACATAQGGLVTFLPLVAEAGAVTVALFGTAVGALAGRLVAGELVDRYSLGGRLLAPGVAFTLVGMLVEVFAVSAEAPAGLAEVGVFSGGALLVGLGFGLVQNDSLVALFAAAGPARYGHASAVWNIAYDAGTGVGALGLGAVAQAFGFGGAFGVAAALVLVATPFTLRRRPC</sequence>
<dbReference type="InterPro" id="IPR011701">
    <property type="entry name" value="MFS"/>
</dbReference>
<dbReference type="SUPFAM" id="SSF103473">
    <property type="entry name" value="MFS general substrate transporter"/>
    <property type="match status" value="1"/>
</dbReference>
<feature type="transmembrane region" description="Helical" evidence="5">
    <location>
        <begin position="253"/>
        <end position="274"/>
    </location>
</feature>
<evidence type="ECO:0000256" key="4">
    <source>
        <dbReference type="ARBA" id="ARBA00023136"/>
    </source>
</evidence>
<reference evidence="8" key="1">
    <citation type="journal article" date="2019" name="Int. J. Syst. Evol. Microbiol.">
        <title>The Global Catalogue of Microorganisms (GCM) 10K type strain sequencing project: providing services to taxonomists for standard genome sequencing and annotation.</title>
        <authorList>
            <consortium name="The Broad Institute Genomics Platform"/>
            <consortium name="The Broad Institute Genome Sequencing Center for Infectious Disease"/>
            <person name="Wu L."/>
            <person name="Ma J."/>
        </authorList>
    </citation>
    <scope>NUCLEOTIDE SEQUENCE [LARGE SCALE GENOMIC DNA]</scope>
    <source>
        <strain evidence="8">JCM 18303</strain>
    </source>
</reference>
<dbReference type="PROSITE" id="PS50850">
    <property type="entry name" value="MFS"/>
    <property type="match status" value="1"/>
</dbReference>
<feature type="transmembrane region" description="Helical" evidence="5">
    <location>
        <begin position="139"/>
        <end position="158"/>
    </location>
</feature>
<keyword evidence="4 5" id="KW-0472">Membrane</keyword>
<dbReference type="EMBL" id="BAABJP010000047">
    <property type="protein sequence ID" value="GAA5171319.1"/>
    <property type="molecule type" value="Genomic_DNA"/>
</dbReference>
<dbReference type="InterPro" id="IPR052714">
    <property type="entry name" value="MFS_Exporter"/>
</dbReference>